<evidence type="ECO:0000313" key="3">
    <source>
        <dbReference type="Proteomes" id="UP000001495"/>
    </source>
</evidence>
<accession>C7P7D8</accession>
<name>C7P7D8_METFA</name>
<evidence type="ECO:0008006" key="4">
    <source>
        <dbReference type="Google" id="ProtNLM"/>
    </source>
</evidence>
<gene>
    <name evidence="2" type="ordered locus">Mefer_0651</name>
</gene>
<dbReference type="EMBL" id="CP001696">
    <property type="protein sequence ID" value="ACV24470.1"/>
    <property type="molecule type" value="Genomic_DNA"/>
</dbReference>
<dbReference type="Proteomes" id="UP000001495">
    <property type="component" value="Chromosome"/>
</dbReference>
<sequence length="172" mass="19428">MKKIIRFAKTMPSATLSLVFWGGITIFATIISKNIWILILSIPFLLGLTYVPYKVSNMNKNISEELIPIYQKNAPLLKISEITKDKLNERVKVIGTIEKIIYGISPKPTIRIKDDTGSIYVSLIVPLPEDVNVGDKVEIYGVVTKHYKFFGFMGIPKLWKPKIYGIGAKKLN</sequence>
<dbReference type="eggNOG" id="arCOG05116">
    <property type="taxonomic scope" value="Archaea"/>
</dbReference>
<feature type="transmembrane region" description="Helical" evidence="1">
    <location>
        <begin position="12"/>
        <end position="29"/>
    </location>
</feature>
<keyword evidence="1" id="KW-0812">Transmembrane</keyword>
<dbReference type="KEGG" id="mfe:Mefer_0651"/>
<keyword evidence="3" id="KW-1185">Reference proteome</keyword>
<dbReference type="STRING" id="573064.Mefer_0651"/>
<organism evidence="2 3">
    <name type="scientific">Methanocaldococcus fervens (strain DSM 4213 / JCM 15782 / AG86)</name>
    <name type="common">Methanococcus fervens</name>
    <dbReference type="NCBI Taxonomy" id="573064"/>
    <lineage>
        <taxon>Archaea</taxon>
        <taxon>Methanobacteriati</taxon>
        <taxon>Methanobacteriota</taxon>
        <taxon>Methanomada group</taxon>
        <taxon>Methanococci</taxon>
        <taxon>Methanococcales</taxon>
        <taxon>Methanocaldococcaceae</taxon>
        <taxon>Methanocaldococcus</taxon>
    </lineage>
</organism>
<dbReference type="HOGENOM" id="CLU_1514629_0_0_2"/>
<dbReference type="InterPro" id="IPR012340">
    <property type="entry name" value="NA-bd_OB-fold"/>
</dbReference>
<proteinExistence type="predicted"/>
<keyword evidence="1" id="KW-1133">Transmembrane helix</keyword>
<dbReference type="AlphaFoldDB" id="C7P7D8"/>
<feature type="transmembrane region" description="Helical" evidence="1">
    <location>
        <begin position="35"/>
        <end position="53"/>
    </location>
</feature>
<dbReference type="SUPFAM" id="SSF50249">
    <property type="entry name" value="Nucleic acid-binding proteins"/>
    <property type="match status" value="1"/>
</dbReference>
<evidence type="ECO:0000313" key="2">
    <source>
        <dbReference type="EMBL" id="ACV24470.1"/>
    </source>
</evidence>
<evidence type="ECO:0000256" key="1">
    <source>
        <dbReference type="SAM" id="Phobius"/>
    </source>
</evidence>
<protein>
    <recommendedName>
        <fullName evidence="4">Nucleic acid binding OB-fold tRNA/helicase-type</fullName>
    </recommendedName>
</protein>
<keyword evidence="1" id="KW-0472">Membrane</keyword>
<reference evidence="2" key="1">
    <citation type="submission" date="2009-08" db="EMBL/GenBank/DDBJ databases">
        <title>Complete sequence of chromosome of Methanocaldococcus fervens AG86.</title>
        <authorList>
            <consortium name="US DOE Joint Genome Institute"/>
            <person name="Lucas S."/>
            <person name="Copeland A."/>
            <person name="Lapidus A."/>
            <person name="Glavina del Rio T."/>
            <person name="Tice H."/>
            <person name="Bruce D."/>
            <person name="Goodwin L."/>
            <person name="Pitluck S."/>
            <person name="Chertkov O."/>
            <person name="Detter J.C."/>
            <person name="Han C."/>
            <person name="Tapia R."/>
            <person name="Larimer F."/>
            <person name="Land M."/>
            <person name="Hauser L."/>
            <person name="Kyrpides N."/>
            <person name="Ovchinnikova G."/>
            <person name="Lupa-Sieprawska M."/>
            <person name="Whitman W.B."/>
        </authorList>
    </citation>
    <scope>NUCLEOTIDE SEQUENCE [LARGE SCALE GENOMIC DNA]</scope>
    <source>
        <strain evidence="2">AG86</strain>
    </source>
</reference>